<gene>
    <name evidence="9" type="ORF">PYK22_02017</name>
</gene>
<organism evidence="9 10">
    <name type="scientific">Pyrinomonas methylaliphatogenes</name>
    <dbReference type="NCBI Taxonomy" id="454194"/>
    <lineage>
        <taxon>Bacteria</taxon>
        <taxon>Pseudomonadati</taxon>
        <taxon>Acidobacteriota</taxon>
        <taxon>Blastocatellia</taxon>
        <taxon>Blastocatellales</taxon>
        <taxon>Pyrinomonadaceae</taxon>
        <taxon>Pyrinomonas</taxon>
    </lineage>
</organism>
<dbReference type="PANTHER" id="PTHR32071">
    <property type="entry name" value="TRANSCRIPTIONAL REGULATORY PROTEIN"/>
    <property type="match status" value="1"/>
</dbReference>
<feature type="domain" description="Sigma-54 factor interaction" evidence="7">
    <location>
        <begin position="146"/>
        <end position="378"/>
    </location>
</feature>
<evidence type="ECO:0000256" key="5">
    <source>
        <dbReference type="ARBA" id="ARBA00023163"/>
    </source>
</evidence>
<dbReference type="GO" id="GO:0005524">
    <property type="term" value="F:ATP binding"/>
    <property type="evidence" value="ECO:0007669"/>
    <property type="project" value="UniProtKB-KW"/>
</dbReference>
<dbReference type="InterPro" id="IPR058031">
    <property type="entry name" value="AAA_lid_NorR"/>
</dbReference>
<dbReference type="FunFam" id="3.40.50.300:FF:000006">
    <property type="entry name" value="DNA-binding transcriptional regulator NtrC"/>
    <property type="match status" value="1"/>
</dbReference>
<evidence type="ECO:0000256" key="4">
    <source>
        <dbReference type="ARBA" id="ARBA00023125"/>
    </source>
</evidence>
<dbReference type="Pfam" id="PF02954">
    <property type="entry name" value="HTH_8"/>
    <property type="match status" value="1"/>
</dbReference>
<dbReference type="InterPro" id="IPR009057">
    <property type="entry name" value="Homeodomain-like_sf"/>
</dbReference>
<keyword evidence="2" id="KW-0067">ATP-binding</keyword>
<dbReference type="STRING" id="454194.PYK22_02017"/>
<dbReference type="InterPro" id="IPR025943">
    <property type="entry name" value="Sigma_54_int_dom_ATP-bd_2"/>
</dbReference>
<name>A0A0B6WXM0_9BACT</name>
<evidence type="ECO:0000313" key="9">
    <source>
        <dbReference type="EMBL" id="CDM66008.1"/>
    </source>
</evidence>
<proteinExistence type="predicted"/>
<evidence type="ECO:0000256" key="1">
    <source>
        <dbReference type="ARBA" id="ARBA00022741"/>
    </source>
</evidence>
<dbReference type="Proteomes" id="UP000031518">
    <property type="component" value="Unassembled WGS sequence"/>
</dbReference>
<dbReference type="Pfam" id="PF25601">
    <property type="entry name" value="AAA_lid_14"/>
    <property type="match status" value="1"/>
</dbReference>
<dbReference type="GO" id="GO:0000160">
    <property type="term" value="P:phosphorelay signal transduction system"/>
    <property type="evidence" value="ECO:0007669"/>
    <property type="project" value="InterPro"/>
</dbReference>
<dbReference type="InterPro" id="IPR003593">
    <property type="entry name" value="AAA+_ATPase"/>
</dbReference>
<dbReference type="GO" id="GO:0043565">
    <property type="term" value="F:sequence-specific DNA binding"/>
    <property type="evidence" value="ECO:0007669"/>
    <property type="project" value="InterPro"/>
</dbReference>
<keyword evidence="5" id="KW-0804">Transcription</keyword>
<dbReference type="AlphaFoldDB" id="A0A0B6WXM0"/>
<evidence type="ECO:0000256" key="2">
    <source>
        <dbReference type="ARBA" id="ARBA00022840"/>
    </source>
</evidence>
<dbReference type="Gene3D" id="3.40.50.2300">
    <property type="match status" value="1"/>
</dbReference>
<keyword evidence="6" id="KW-0597">Phosphoprotein</keyword>
<dbReference type="InterPro" id="IPR025662">
    <property type="entry name" value="Sigma_54_int_dom_ATP-bd_1"/>
</dbReference>
<dbReference type="PRINTS" id="PR01590">
    <property type="entry name" value="HTHFIS"/>
</dbReference>
<dbReference type="SUPFAM" id="SSF52172">
    <property type="entry name" value="CheY-like"/>
    <property type="match status" value="1"/>
</dbReference>
<dbReference type="PROSITE" id="PS00676">
    <property type="entry name" value="SIGMA54_INTERACT_2"/>
    <property type="match status" value="1"/>
</dbReference>
<dbReference type="SUPFAM" id="SSF52540">
    <property type="entry name" value="P-loop containing nucleoside triphosphate hydrolases"/>
    <property type="match status" value="1"/>
</dbReference>
<sequence>MNQVREKVLIIDDDPAIRWSLREILQGWQYQPLEAASIEEARRLLACEQPAAILLDIELPDGSGLDILHEVKDRQFDTIVIIVTGNVNVPNVVAALRGGAYDFIGKPINLEELRVTLQNCFEVRRLRREMGRVRRERARAFGFDRIIGRSRAMQETLALARKVASAEATSVLLQGESGTGKDLLAKAIHYGSNRAEGPFVAINCAALPENLIEAELFGHEKGAFTDAKQRKEGLIEQASGGTLFLDEIGELDLSLQAKLLRVLEEGRVRRIGALREVEVDVRIIAASNRDLRAETEAGRFRLDLYYRLAVIRIDLPPLRERGDDLFLLADHYIDSFNRTMRRSVRVRGLTEEAKEAFKRYGWPGNVRELRNVIERAMILEDGEWITCEHLPPELRHGSPTSAFSEEIVRLPPSGLSLDEVERSLVRQAIRLSGGNQTRAAELLGISRDQLRYRLKKLREIDEAASHRSRISEART</sequence>
<reference evidence="9 10" key="2">
    <citation type="submission" date="2015-01" db="EMBL/GenBank/DDBJ databases">
        <title>Complete genome sequence of Pyrinomonas methylaliphatogenes type strain K22T.</title>
        <authorList>
            <person name="Lee K.C.Y."/>
            <person name="Power J.F."/>
            <person name="Dunfield P.F."/>
            <person name="Morgan X.C."/>
            <person name="Huttenhower C."/>
            <person name="Stott M.B."/>
        </authorList>
    </citation>
    <scope>NUCLEOTIDE SEQUENCE [LARGE SCALE GENOMIC DNA]</scope>
    <source>
        <strain evidence="9 10">K22</strain>
    </source>
</reference>
<dbReference type="GO" id="GO:0006355">
    <property type="term" value="P:regulation of DNA-templated transcription"/>
    <property type="evidence" value="ECO:0007669"/>
    <property type="project" value="InterPro"/>
</dbReference>
<dbReference type="Gene3D" id="1.10.8.60">
    <property type="match status" value="1"/>
</dbReference>
<dbReference type="PROSITE" id="PS50045">
    <property type="entry name" value="SIGMA54_INTERACT_4"/>
    <property type="match status" value="1"/>
</dbReference>
<dbReference type="SMART" id="SM00448">
    <property type="entry name" value="REC"/>
    <property type="match status" value="1"/>
</dbReference>
<dbReference type="InterPro" id="IPR027417">
    <property type="entry name" value="P-loop_NTPase"/>
</dbReference>
<dbReference type="EMBL" id="CBXV010000007">
    <property type="protein sequence ID" value="CDM66008.1"/>
    <property type="molecule type" value="Genomic_DNA"/>
</dbReference>
<dbReference type="InterPro" id="IPR002078">
    <property type="entry name" value="Sigma_54_int"/>
</dbReference>
<dbReference type="PROSITE" id="PS00675">
    <property type="entry name" value="SIGMA54_INTERACT_1"/>
    <property type="match status" value="1"/>
</dbReference>
<dbReference type="PROSITE" id="PS50110">
    <property type="entry name" value="RESPONSE_REGULATORY"/>
    <property type="match status" value="1"/>
</dbReference>
<feature type="modified residue" description="4-aspartylphosphate" evidence="6">
    <location>
        <position position="56"/>
    </location>
</feature>
<dbReference type="Pfam" id="PF00158">
    <property type="entry name" value="Sigma54_activat"/>
    <property type="match status" value="1"/>
</dbReference>
<dbReference type="InterPro" id="IPR002197">
    <property type="entry name" value="HTH_Fis"/>
</dbReference>
<reference evidence="9 10" key="1">
    <citation type="submission" date="2013-12" db="EMBL/GenBank/DDBJ databases">
        <authorList>
            <person name="Stott M."/>
        </authorList>
    </citation>
    <scope>NUCLEOTIDE SEQUENCE [LARGE SCALE GENOMIC DNA]</scope>
    <source>
        <strain evidence="9 10">K22</strain>
    </source>
</reference>
<dbReference type="Pfam" id="PF00072">
    <property type="entry name" value="Response_reg"/>
    <property type="match status" value="1"/>
</dbReference>
<dbReference type="InterPro" id="IPR025944">
    <property type="entry name" value="Sigma_54_int_dom_CS"/>
</dbReference>
<keyword evidence="1" id="KW-0547">Nucleotide-binding</keyword>
<dbReference type="SUPFAM" id="SSF46689">
    <property type="entry name" value="Homeodomain-like"/>
    <property type="match status" value="1"/>
</dbReference>
<keyword evidence="3" id="KW-0805">Transcription regulation</keyword>
<dbReference type="SMART" id="SM00382">
    <property type="entry name" value="AAA"/>
    <property type="match status" value="1"/>
</dbReference>
<evidence type="ECO:0000259" key="8">
    <source>
        <dbReference type="PROSITE" id="PS50110"/>
    </source>
</evidence>
<feature type="domain" description="Response regulatory" evidence="8">
    <location>
        <begin position="7"/>
        <end position="121"/>
    </location>
</feature>
<evidence type="ECO:0000313" key="10">
    <source>
        <dbReference type="Proteomes" id="UP000031518"/>
    </source>
</evidence>
<dbReference type="InterPro" id="IPR011006">
    <property type="entry name" value="CheY-like_superfamily"/>
</dbReference>
<protein>
    <submittedName>
        <fullName evidence="9">Response regulator with CheY-like receiver, AAA-type ATPase, and DNA-binding domains</fullName>
    </submittedName>
</protein>
<dbReference type="Gene3D" id="1.10.10.60">
    <property type="entry name" value="Homeodomain-like"/>
    <property type="match status" value="1"/>
</dbReference>
<keyword evidence="4 9" id="KW-0238">DNA-binding</keyword>
<dbReference type="PROSITE" id="PS00688">
    <property type="entry name" value="SIGMA54_INTERACT_3"/>
    <property type="match status" value="1"/>
</dbReference>
<evidence type="ECO:0000256" key="3">
    <source>
        <dbReference type="ARBA" id="ARBA00023015"/>
    </source>
</evidence>
<evidence type="ECO:0000256" key="6">
    <source>
        <dbReference type="PROSITE-ProRule" id="PRU00169"/>
    </source>
</evidence>
<dbReference type="CDD" id="cd00009">
    <property type="entry name" value="AAA"/>
    <property type="match status" value="1"/>
</dbReference>
<dbReference type="PANTHER" id="PTHR32071:SF113">
    <property type="entry name" value="ALGINATE BIOSYNTHESIS TRANSCRIPTIONAL REGULATORY PROTEIN ALGB"/>
    <property type="match status" value="1"/>
</dbReference>
<dbReference type="Gene3D" id="3.40.50.300">
    <property type="entry name" value="P-loop containing nucleotide triphosphate hydrolases"/>
    <property type="match status" value="1"/>
</dbReference>
<evidence type="ECO:0000259" key="7">
    <source>
        <dbReference type="PROSITE" id="PS50045"/>
    </source>
</evidence>
<keyword evidence="10" id="KW-1185">Reference proteome</keyword>
<dbReference type="InterPro" id="IPR001789">
    <property type="entry name" value="Sig_transdc_resp-reg_receiver"/>
</dbReference>
<accession>A0A0B6WXM0</accession>